<dbReference type="Pfam" id="PF00370">
    <property type="entry name" value="FGGY_N"/>
    <property type="match status" value="1"/>
</dbReference>
<evidence type="ECO:0000256" key="2">
    <source>
        <dbReference type="ARBA" id="ARBA00022679"/>
    </source>
</evidence>
<proteinExistence type="inferred from homology"/>
<evidence type="ECO:0000256" key="1">
    <source>
        <dbReference type="ARBA" id="ARBA00009156"/>
    </source>
</evidence>
<dbReference type="PANTHER" id="PTHR43095:SF5">
    <property type="entry name" value="XYLULOSE KINASE"/>
    <property type="match status" value="1"/>
</dbReference>
<dbReference type="InterPro" id="IPR050406">
    <property type="entry name" value="FGGY_Carb_Kinase"/>
</dbReference>
<reference evidence="6 7" key="1">
    <citation type="submission" date="2017-03" db="EMBL/GenBank/DDBJ databases">
        <authorList>
            <person name="Afonso C.L."/>
            <person name="Miller P.J."/>
            <person name="Scott M.A."/>
            <person name="Spackman E."/>
            <person name="Goraichik I."/>
            <person name="Dimitrov K.M."/>
            <person name="Suarez D.L."/>
            <person name="Swayne D.E."/>
        </authorList>
    </citation>
    <scope>NUCLEOTIDE SEQUENCE [LARGE SCALE GENOMIC DNA]</scope>
    <source>
        <strain evidence="6 7">CECT 7971</strain>
    </source>
</reference>
<protein>
    <submittedName>
        <fullName evidence="6">L-fuculokinase</fullName>
        <ecNumber evidence="6">2.7.1.51</ecNumber>
    </submittedName>
</protein>
<evidence type="ECO:0000313" key="6">
    <source>
        <dbReference type="EMBL" id="SLN38917.1"/>
    </source>
</evidence>
<sequence>MTRTVPHHIAVIDIGKTNAKLALVDRSTLTEIAVVTRPNTVLQGPPWPHFDLEGHWAFLLDALGKFHRAHRVDAISVTTHGACAVLLDANEKLAAPCLDYEHIGPNEVADLYDTIRPPFAQTGSPRLSGGLNLGAQLHWQFHQDPSLRKRTAHIVTYPQYWGHRLTGALACDVTSIGCHTDLWCPNTGTFSDLAKTLGIADKLAPVRKSNDILGVILPEIAQSTGLPKDTPVAVGIHDSNASLYPHILSQKGPFSVVSSGTWVIVMTVDGQAQVLDPARDTVMNVNALGHPVPSARFMGGREYEIIQAGQGIDPAPEDVAHVLANSLMILPAIEPLTGPFQNHTMRWTGQKPAKGTGIRSAALSFYLAMMTSTCLELTAADGPTIVEGPFARNMQFMTMLSAATQRPVLQSQGATGTSIGAALLFGNESSLPAPKAVGFDAKAHAKANYAAQWRRKCI</sequence>
<accession>A0A1Y5SFL8</accession>
<dbReference type="InterPro" id="IPR049382">
    <property type="entry name" value="FGGY_C_2"/>
</dbReference>
<dbReference type="Pfam" id="PF21546">
    <property type="entry name" value="FGGY_C_2"/>
    <property type="match status" value="1"/>
</dbReference>
<dbReference type="RefSeq" id="WP_085848829.1">
    <property type="nucleotide sequence ID" value="NZ_FNZV01000003.1"/>
</dbReference>
<dbReference type="SUPFAM" id="SSF53067">
    <property type="entry name" value="Actin-like ATPase domain"/>
    <property type="match status" value="2"/>
</dbReference>
<dbReference type="AlphaFoldDB" id="A0A1Y5SFL8"/>
<evidence type="ECO:0000313" key="7">
    <source>
        <dbReference type="Proteomes" id="UP000193307"/>
    </source>
</evidence>
<dbReference type="EC" id="2.7.1.51" evidence="6"/>
<keyword evidence="2 6" id="KW-0808">Transferase</keyword>
<dbReference type="PANTHER" id="PTHR43095">
    <property type="entry name" value="SUGAR KINASE"/>
    <property type="match status" value="1"/>
</dbReference>
<evidence type="ECO:0000259" key="5">
    <source>
        <dbReference type="Pfam" id="PF21546"/>
    </source>
</evidence>
<dbReference type="Gene3D" id="3.30.420.40">
    <property type="match status" value="2"/>
</dbReference>
<dbReference type="InterPro" id="IPR018484">
    <property type="entry name" value="FGGY_N"/>
</dbReference>
<evidence type="ECO:0000256" key="3">
    <source>
        <dbReference type="ARBA" id="ARBA00022777"/>
    </source>
</evidence>
<gene>
    <name evidence="6" type="primary">fucK</name>
    <name evidence="6" type="ORF">PAM7971_01763</name>
</gene>
<feature type="domain" description="Carbohydrate kinase FGGY C-terminal" evidence="5">
    <location>
        <begin position="252"/>
        <end position="427"/>
    </location>
</feature>
<dbReference type="EMBL" id="FWFW01000004">
    <property type="protein sequence ID" value="SLN38917.1"/>
    <property type="molecule type" value="Genomic_DNA"/>
</dbReference>
<keyword evidence="7" id="KW-1185">Reference proteome</keyword>
<dbReference type="InterPro" id="IPR043129">
    <property type="entry name" value="ATPase_NBD"/>
</dbReference>
<organism evidence="6 7">
    <name type="scientific">Pacificibacter marinus</name>
    <dbReference type="NCBI Taxonomy" id="658057"/>
    <lineage>
        <taxon>Bacteria</taxon>
        <taxon>Pseudomonadati</taxon>
        <taxon>Pseudomonadota</taxon>
        <taxon>Alphaproteobacteria</taxon>
        <taxon>Rhodobacterales</taxon>
        <taxon>Roseobacteraceae</taxon>
        <taxon>Pacificibacter</taxon>
    </lineage>
</organism>
<keyword evidence="3 6" id="KW-0418">Kinase</keyword>
<dbReference type="OrthoDB" id="9786272at2"/>
<dbReference type="STRING" id="658057.SAMN04488032_103211"/>
<feature type="domain" description="Carbohydrate kinase FGGY N-terminal" evidence="4">
    <location>
        <begin position="10"/>
        <end position="243"/>
    </location>
</feature>
<dbReference type="GO" id="GO:0008737">
    <property type="term" value="F:L-fuculokinase activity"/>
    <property type="evidence" value="ECO:0007669"/>
    <property type="project" value="UniProtKB-EC"/>
</dbReference>
<comment type="similarity">
    <text evidence="1">Belongs to the FGGY kinase family.</text>
</comment>
<name>A0A1Y5SFL8_9RHOB</name>
<evidence type="ECO:0000259" key="4">
    <source>
        <dbReference type="Pfam" id="PF00370"/>
    </source>
</evidence>
<dbReference type="Proteomes" id="UP000193307">
    <property type="component" value="Unassembled WGS sequence"/>
</dbReference>
<dbReference type="CDD" id="cd07772">
    <property type="entry name" value="ASKHA_NBD_FGGY_NaCK-like"/>
    <property type="match status" value="1"/>
</dbReference>